<dbReference type="Proteomes" id="UP000005239">
    <property type="component" value="Unassembled WGS sequence"/>
</dbReference>
<evidence type="ECO:0000256" key="1">
    <source>
        <dbReference type="SAM" id="MobiDB-lite"/>
    </source>
</evidence>
<feature type="compositionally biased region" description="Low complexity" evidence="1">
    <location>
        <begin position="113"/>
        <end position="132"/>
    </location>
</feature>
<dbReference type="EnsemblMetazoa" id="PPA34865.1">
    <property type="protein sequence ID" value="PPA34865.1"/>
    <property type="gene ID" value="WBGene00273234"/>
</dbReference>
<sequence>PFSFLPLILAMASLRVWLALLFCALLPPSQLADPAATAADAAKTDANTGGTKPDDGTLAATPKDAATADPKTPPGGVEPDGTPAASPTGTEQTDPKTEAGDRPATINPPPSPETSSSKQTTTSSTSTTTTTTLRAPPKPQPTAACPEPNWTEWNNTEISAYVNCKKAEKGEMENVLKCAYNPASDADNEAAVREKAMQYGRELSVCFLSNDGKRGKKWVYREELAKIMDFPLVCKTEECAGENVLGHHEYRCFWDNCNDKLEAGALSEVCRRKLVNDGKRHNSNALVNVKKIVRTTTLPPLPKPRGMDEYNELYDRMKAEREADEDFDDDEESGSHTPHRQEASSATHNQFAIVVGPPGAALDTVGIR</sequence>
<reference evidence="4" key="1">
    <citation type="journal article" date="2008" name="Nat. Genet.">
        <title>The Pristionchus pacificus genome provides a unique perspective on nematode lifestyle and parasitism.</title>
        <authorList>
            <person name="Dieterich C."/>
            <person name="Clifton S.W."/>
            <person name="Schuster L.N."/>
            <person name="Chinwalla A."/>
            <person name="Delehaunty K."/>
            <person name="Dinkelacker I."/>
            <person name="Fulton L."/>
            <person name="Fulton R."/>
            <person name="Godfrey J."/>
            <person name="Minx P."/>
            <person name="Mitreva M."/>
            <person name="Roeseler W."/>
            <person name="Tian H."/>
            <person name="Witte H."/>
            <person name="Yang S.P."/>
            <person name="Wilson R.K."/>
            <person name="Sommer R.J."/>
        </authorList>
    </citation>
    <scope>NUCLEOTIDE SEQUENCE [LARGE SCALE GENOMIC DNA]</scope>
    <source>
        <strain evidence="4">PS312</strain>
    </source>
</reference>
<accession>A0A2A6C7L1</accession>
<protein>
    <submittedName>
        <fullName evidence="3">Uncharacterized protein</fullName>
    </submittedName>
</protein>
<evidence type="ECO:0000313" key="4">
    <source>
        <dbReference type="Proteomes" id="UP000005239"/>
    </source>
</evidence>
<feature type="signal peptide" evidence="2">
    <location>
        <begin position="1"/>
        <end position="32"/>
    </location>
</feature>
<accession>A0A8R1UQY0</accession>
<proteinExistence type="predicted"/>
<organism evidence="3 4">
    <name type="scientific">Pristionchus pacificus</name>
    <name type="common">Parasitic nematode worm</name>
    <dbReference type="NCBI Taxonomy" id="54126"/>
    <lineage>
        <taxon>Eukaryota</taxon>
        <taxon>Metazoa</taxon>
        <taxon>Ecdysozoa</taxon>
        <taxon>Nematoda</taxon>
        <taxon>Chromadorea</taxon>
        <taxon>Rhabditida</taxon>
        <taxon>Rhabditina</taxon>
        <taxon>Diplogasteromorpha</taxon>
        <taxon>Diplogasteroidea</taxon>
        <taxon>Neodiplogasteridae</taxon>
        <taxon>Pristionchus</taxon>
    </lineage>
</organism>
<feature type="region of interest" description="Disordered" evidence="1">
    <location>
        <begin position="43"/>
        <end position="151"/>
    </location>
</feature>
<evidence type="ECO:0000256" key="2">
    <source>
        <dbReference type="SAM" id="SignalP"/>
    </source>
</evidence>
<reference evidence="3" key="2">
    <citation type="submission" date="2022-06" db="UniProtKB">
        <authorList>
            <consortium name="EnsemblMetazoa"/>
        </authorList>
    </citation>
    <scope>IDENTIFICATION</scope>
    <source>
        <strain evidence="3">PS312</strain>
    </source>
</reference>
<keyword evidence="4" id="KW-1185">Reference proteome</keyword>
<feature type="region of interest" description="Disordered" evidence="1">
    <location>
        <begin position="321"/>
        <end position="350"/>
    </location>
</feature>
<dbReference type="AlphaFoldDB" id="A0A2A6C7L1"/>
<feature type="compositionally biased region" description="Low complexity" evidence="1">
    <location>
        <begin position="59"/>
        <end position="70"/>
    </location>
</feature>
<evidence type="ECO:0000313" key="3">
    <source>
        <dbReference type="EnsemblMetazoa" id="PPA34865.1"/>
    </source>
</evidence>
<gene>
    <name evidence="3" type="primary">WBGene00273234</name>
</gene>
<feature type="chain" id="PRO_5043837014" evidence="2">
    <location>
        <begin position="33"/>
        <end position="368"/>
    </location>
</feature>
<keyword evidence="2" id="KW-0732">Signal</keyword>
<name>A0A2A6C7L1_PRIPA</name>
<feature type="compositionally biased region" description="Acidic residues" evidence="1">
    <location>
        <begin position="322"/>
        <end position="332"/>
    </location>
</feature>